<dbReference type="RefSeq" id="WP_179749583.1">
    <property type="nucleotide sequence ID" value="NZ_JACCBU010000001.1"/>
</dbReference>
<dbReference type="Pfam" id="PF10604">
    <property type="entry name" value="Polyketide_cyc2"/>
    <property type="match status" value="1"/>
</dbReference>
<gene>
    <name evidence="1" type="ORF">BKA15_001591</name>
</gene>
<protein>
    <recommendedName>
        <fullName evidence="3">Polyketide cyclase / dehydrase and lipid transport</fullName>
    </recommendedName>
</protein>
<dbReference type="AlphaFoldDB" id="A0A7Y9LA48"/>
<dbReference type="Gene3D" id="3.30.530.20">
    <property type="match status" value="1"/>
</dbReference>
<dbReference type="InterPro" id="IPR023393">
    <property type="entry name" value="START-like_dom_sf"/>
</dbReference>
<organism evidence="1 2">
    <name type="scientific">Microlunatus parietis</name>
    <dbReference type="NCBI Taxonomy" id="682979"/>
    <lineage>
        <taxon>Bacteria</taxon>
        <taxon>Bacillati</taxon>
        <taxon>Actinomycetota</taxon>
        <taxon>Actinomycetes</taxon>
        <taxon>Propionibacteriales</taxon>
        <taxon>Propionibacteriaceae</taxon>
        <taxon>Microlunatus</taxon>
    </lineage>
</organism>
<keyword evidence="2" id="KW-1185">Reference proteome</keyword>
<evidence type="ECO:0000313" key="1">
    <source>
        <dbReference type="EMBL" id="NYE70262.1"/>
    </source>
</evidence>
<reference evidence="1 2" key="1">
    <citation type="submission" date="2020-07" db="EMBL/GenBank/DDBJ databases">
        <title>Sequencing the genomes of 1000 actinobacteria strains.</title>
        <authorList>
            <person name="Klenk H.-P."/>
        </authorList>
    </citation>
    <scope>NUCLEOTIDE SEQUENCE [LARGE SCALE GENOMIC DNA]</scope>
    <source>
        <strain evidence="1 2">DSM 22083</strain>
    </source>
</reference>
<dbReference type="InterPro" id="IPR019587">
    <property type="entry name" value="Polyketide_cyclase/dehydratase"/>
</dbReference>
<proteinExistence type="predicted"/>
<evidence type="ECO:0008006" key="3">
    <source>
        <dbReference type="Google" id="ProtNLM"/>
    </source>
</evidence>
<dbReference type="SUPFAM" id="SSF55961">
    <property type="entry name" value="Bet v1-like"/>
    <property type="match status" value="1"/>
</dbReference>
<sequence>MLLVTASVRADATAAAAWRAVIDWPGQARWIPLTMVRVRTGHATGLGVRVEAFSGLRVGPLRFGLLDRFVVAGWREPDADGGPGEVEVLHLGPGFTGVGTIQVLSVPGGSIIAVTESFLPPGGAVVAPLVRPLLPLLRAGLSFSLRRLARLLSRELA</sequence>
<comment type="caution">
    <text evidence="1">The sequence shown here is derived from an EMBL/GenBank/DDBJ whole genome shotgun (WGS) entry which is preliminary data.</text>
</comment>
<accession>A0A7Y9LA48</accession>
<dbReference type="EMBL" id="JACCBU010000001">
    <property type="protein sequence ID" value="NYE70262.1"/>
    <property type="molecule type" value="Genomic_DNA"/>
</dbReference>
<evidence type="ECO:0000313" key="2">
    <source>
        <dbReference type="Proteomes" id="UP000569914"/>
    </source>
</evidence>
<name>A0A7Y9LA48_9ACTN</name>
<dbReference type="Proteomes" id="UP000569914">
    <property type="component" value="Unassembled WGS sequence"/>
</dbReference>